<accession>A0AAJ7L6X8</accession>
<reference evidence="4" key="1">
    <citation type="submission" date="2025-08" db="UniProtKB">
        <authorList>
            <consortium name="RefSeq"/>
        </authorList>
    </citation>
    <scope>IDENTIFICATION</scope>
</reference>
<dbReference type="InterPro" id="IPR032794">
    <property type="entry name" value="LINES_N"/>
</dbReference>
<keyword evidence="3" id="KW-1185">Reference proteome</keyword>
<dbReference type="GeneID" id="108865286"/>
<evidence type="ECO:0000313" key="3">
    <source>
        <dbReference type="Proteomes" id="UP000694867"/>
    </source>
</evidence>
<dbReference type="InterPro" id="IPR024875">
    <property type="entry name" value="Protein_Lines"/>
</dbReference>
<feature type="compositionally biased region" description="Low complexity" evidence="1">
    <location>
        <begin position="543"/>
        <end position="555"/>
    </location>
</feature>
<gene>
    <name evidence="4" type="primary">LOC108865286</name>
</gene>
<organism evidence="3 4">
    <name type="scientific">Galendromus occidentalis</name>
    <name type="common">western predatory mite</name>
    <dbReference type="NCBI Taxonomy" id="34638"/>
    <lineage>
        <taxon>Eukaryota</taxon>
        <taxon>Metazoa</taxon>
        <taxon>Ecdysozoa</taxon>
        <taxon>Arthropoda</taxon>
        <taxon>Chelicerata</taxon>
        <taxon>Arachnida</taxon>
        <taxon>Acari</taxon>
        <taxon>Parasitiformes</taxon>
        <taxon>Mesostigmata</taxon>
        <taxon>Gamasina</taxon>
        <taxon>Phytoseioidea</taxon>
        <taxon>Phytoseiidae</taxon>
        <taxon>Typhlodrominae</taxon>
        <taxon>Galendromus</taxon>
    </lineage>
</organism>
<feature type="region of interest" description="Disordered" evidence="1">
    <location>
        <begin position="508"/>
        <end position="555"/>
    </location>
</feature>
<sequence>MRLLRADFKMNAALAKIRTGCLCNEETSILQAISPSLQNAPTLVTEPYLQALHLRTQLCEVATERCLYAVPVCRAMLEVLKQLCIKPLMETLDQPDQEDIQCRFREHAIVRALGRQASLSGDHLQKLSELMPRVRLYVRTGVLKVFYEILSWKRPLNESLYPEHLGHECEASQVDNPLRSQTELIQAVHDIIQDCWKVLSIADKGDVDDFLFTLIYMTPEQVKISPDYQILIYLMDERDRGIVLKALCLLDNELSTVLAASSAAEFRKTAGELYSLAVNILMMCSVTDGHWQQIEDFLELQEVEDSCLLSTNNLALLRRKLVLLFKAVCISPDVALPIDKYRLNLYLDEILYLMSAQDDLLIQFMLSNLVSYLYNEQELLNPHKVFLRYLGMQNFSEQELMDQLMSSVDMLVYLLKYLKLVSTEWTRFVATIAEVNGTKQRKSKDEPGPSTSTSSDECDPVERVMDTLIRLNLLLQRLNNSKLLPFDAAPLLKVLESIEYRYEGTTGVKCSSASTSSAHLSKDEEMPSTSSSANVAREHDTCSESSRSRSSSSSS</sequence>
<proteinExistence type="predicted"/>
<feature type="region of interest" description="Disordered" evidence="1">
    <location>
        <begin position="439"/>
        <end position="459"/>
    </location>
</feature>
<dbReference type="AlphaFoldDB" id="A0AAJ7L6X8"/>
<dbReference type="PANTHER" id="PTHR16057:SF1">
    <property type="entry name" value="PROTEIN LINES HOMOLOG 1"/>
    <property type="match status" value="1"/>
</dbReference>
<evidence type="ECO:0000313" key="4">
    <source>
        <dbReference type="RefSeq" id="XP_018497723.2"/>
    </source>
</evidence>
<dbReference type="Pfam" id="PF14694">
    <property type="entry name" value="LINES_N"/>
    <property type="match status" value="1"/>
</dbReference>
<dbReference type="RefSeq" id="XP_018497723.2">
    <property type="nucleotide sequence ID" value="XM_018642207.2"/>
</dbReference>
<name>A0AAJ7L6X8_9ACAR</name>
<dbReference type="PANTHER" id="PTHR16057">
    <property type="entry name" value="WINS1, 2 PROTEIN"/>
    <property type="match status" value="1"/>
</dbReference>
<evidence type="ECO:0000256" key="1">
    <source>
        <dbReference type="SAM" id="MobiDB-lite"/>
    </source>
</evidence>
<dbReference type="KEGG" id="goe:108865286"/>
<evidence type="ECO:0000259" key="2">
    <source>
        <dbReference type="Pfam" id="PF14694"/>
    </source>
</evidence>
<protein>
    <submittedName>
        <fullName evidence="4">Uncharacterized protein LOC108865286</fullName>
    </submittedName>
</protein>
<feature type="domain" description="Protein Lines N-terminal" evidence="2">
    <location>
        <begin position="375"/>
        <end position="430"/>
    </location>
</feature>
<dbReference type="CTD" id="45325"/>
<dbReference type="Proteomes" id="UP000694867">
    <property type="component" value="Unplaced"/>
</dbReference>